<dbReference type="OrthoDB" id="48041at2759"/>
<evidence type="ECO:0000256" key="5">
    <source>
        <dbReference type="ARBA" id="ARBA00034031"/>
    </source>
</evidence>
<dbReference type="GO" id="GO:0003676">
    <property type="term" value="F:nucleic acid binding"/>
    <property type="evidence" value="ECO:0007669"/>
    <property type="project" value="InterPro"/>
</dbReference>
<reference evidence="7 8" key="1">
    <citation type="journal article" date="2012" name="Nucleic Acids Res.">
        <title>Sequencing of the smallest Apicomplexan genome from the human pathogen Babesia microti.</title>
        <authorList>
            <person name="Cornillot E."/>
            <person name="Hadj-Kaddour K."/>
            <person name="Dassouli A."/>
            <person name="Noel B."/>
            <person name="Ranwez V."/>
            <person name="Vacherie B."/>
            <person name="Augagneur Y."/>
            <person name="Bres V."/>
            <person name="Duclos A."/>
            <person name="Randazzo S."/>
            <person name="Carcy B."/>
            <person name="Debierre-Grockiego F."/>
            <person name="Delbecq S."/>
            <person name="Moubri-Menage K."/>
            <person name="Shams-Eldin H."/>
            <person name="Usmani-Brown S."/>
            <person name="Bringaud F."/>
            <person name="Wincker P."/>
            <person name="Vivares C.P."/>
            <person name="Schwarz R.T."/>
            <person name="Schetters T.P."/>
            <person name="Krause P.J."/>
            <person name="Gorenflot A."/>
            <person name="Berry V."/>
            <person name="Barbe V."/>
            <person name="Ben Mamoun C."/>
        </authorList>
    </citation>
    <scope>NUCLEOTIDE SEQUENCE [LARGE SCALE GENOMIC DNA]</scope>
    <source>
        <strain evidence="7 8">RI</strain>
    </source>
</reference>
<reference evidence="7 8" key="3">
    <citation type="journal article" date="2016" name="Sci. Rep.">
        <title>Genome-wide diversity and gene expression profiling of Babesia microti isolates identify polymorphic genes that mediate host-pathogen interactions.</title>
        <authorList>
            <person name="Silva J.C."/>
            <person name="Cornillot E."/>
            <person name="McCracken C."/>
            <person name="Usmani-Brown S."/>
            <person name="Dwivedi A."/>
            <person name="Ifeonu O.O."/>
            <person name="Crabtree J."/>
            <person name="Gotia H.T."/>
            <person name="Virji A.Z."/>
            <person name="Reynes C."/>
            <person name="Colinge J."/>
            <person name="Kumar V."/>
            <person name="Lawres L."/>
            <person name="Pazzi J.E."/>
            <person name="Pablo J.V."/>
            <person name="Hung C."/>
            <person name="Brancato J."/>
            <person name="Kumari P."/>
            <person name="Orvis J."/>
            <person name="Tretina K."/>
            <person name="Chibucos M."/>
            <person name="Ott S."/>
            <person name="Sadzewicz L."/>
            <person name="Sengamalay N."/>
            <person name="Shetty A.C."/>
            <person name="Su Q."/>
            <person name="Tallon L."/>
            <person name="Fraser C.M."/>
            <person name="Frutos R."/>
            <person name="Molina D.M."/>
            <person name="Krause P.J."/>
            <person name="Ben Mamoun C."/>
        </authorList>
    </citation>
    <scope>NUCLEOTIDE SEQUENCE [LARGE SCALE GENOMIC DNA]</scope>
    <source>
        <strain evidence="7 8">RI</strain>
    </source>
</reference>
<dbReference type="Proteomes" id="UP000002899">
    <property type="component" value="Chromosome II"/>
</dbReference>
<accession>I7IG11</accession>
<keyword evidence="4" id="KW-0456">Lyase</keyword>
<evidence type="ECO:0000256" key="3">
    <source>
        <dbReference type="ARBA" id="ARBA00022694"/>
    </source>
</evidence>
<feature type="domain" description="tRNA intron endonuclease catalytic" evidence="6">
    <location>
        <begin position="30"/>
        <end position="95"/>
    </location>
</feature>
<dbReference type="PANTHER" id="PTHR13070">
    <property type="entry name" value="TRNA-SPLICING ENDONUCLEASE SUBUNIT SEN34-RELATED"/>
    <property type="match status" value="1"/>
</dbReference>
<dbReference type="GO" id="GO:0000379">
    <property type="term" value="P:tRNA-type intron splice site recognition and cleavage"/>
    <property type="evidence" value="ECO:0007669"/>
    <property type="project" value="TreeGrafter"/>
</dbReference>
<dbReference type="InterPro" id="IPR036167">
    <property type="entry name" value="tRNA_intron_Endo_cat-like_sf"/>
</dbReference>
<dbReference type="GeneID" id="24423875"/>
<dbReference type="KEGG" id="bmic:BMR1_02g00425"/>
<reference evidence="7 8" key="2">
    <citation type="journal article" date="2013" name="PLoS ONE">
        <title>Whole genome mapping and re-organization of the nuclear and mitochondrial genomes of Babesia microti isolates.</title>
        <authorList>
            <person name="Cornillot E."/>
            <person name="Dassouli A."/>
            <person name="Garg A."/>
            <person name="Pachikara N."/>
            <person name="Randazzo S."/>
            <person name="Depoix D."/>
            <person name="Carcy B."/>
            <person name="Delbecq S."/>
            <person name="Frutos R."/>
            <person name="Silva J.C."/>
            <person name="Sutton R."/>
            <person name="Krause P.J."/>
            <person name="Mamoun C.B."/>
        </authorList>
    </citation>
    <scope>NUCLEOTIDE SEQUENCE [LARGE SCALE GENOMIC DNA]</scope>
    <source>
        <strain evidence="7 8">RI</strain>
    </source>
</reference>
<name>I7IG11_BABMR</name>
<proteinExistence type="inferred from homology"/>
<dbReference type="PANTHER" id="PTHR13070:SF0">
    <property type="entry name" value="TRNA-SPLICING ENDONUCLEASE SUBUNIT SEN34"/>
    <property type="match status" value="1"/>
</dbReference>
<dbReference type="VEuPathDB" id="PiroplasmaDB:BMR1_02g00425"/>
<keyword evidence="8" id="KW-1185">Reference proteome</keyword>
<dbReference type="GO" id="GO:0005634">
    <property type="term" value="C:nucleus"/>
    <property type="evidence" value="ECO:0007669"/>
    <property type="project" value="UniProtKB-ARBA"/>
</dbReference>
<dbReference type="OMA" id="REVITYY"/>
<dbReference type="InterPro" id="IPR006677">
    <property type="entry name" value="tRNA_intron_Endonuc_cat-like"/>
</dbReference>
<dbReference type="InterPro" id="IPR011856">
    <property type="entry name" value="tRNA_endonuc-like_dom_sf"/>
</dbReference>
<gene>
    <name evidence="7" type="ORF">BMR1_02g00425</name>
</gene>
<evidence type="ECO:0000259" key="6">
    <source>
        <dbReference type="Pfam" id="PF01974"/>
    </source>
</evidence>
<dbReference type="Gene3D" id="3.40.1350.10">
    <property type="match status" value="1"/>
</dbReference>
<evidence type="ECO:0000256" key="4">
    <source>
        <dbReference type="ARBA" id="ARBA00023239"/>
    </source>
</evidence>
<dbReference type="EC" id="4.6.1.16" evidence="2"/>
<comment type="catalytic activity">
    <reaction evidence="5">
        <text>pretRNA = a 3'-half-tRNA molecule with a 5'-OH end + a 5'-half-tRNA molecule with a 2',3'-cyclic phosphate end + an intron with a 2',3'-cyclic phosphate and a 5'-hydroxyl terminus.</text>
        <dbReference type="EC" id="4.6.1.16"/>
    </reaction>
</comment>
<dbReference type="Pfam" id="PF01974">
    <property type="entry name" value="tRNA_int_endo"/>
    <property type="match status" value="1"/>
</dbReference>
<comment type="similarity">
    <text evidence="1">Belongs to the tRNA-intron endonuclease family.</text>
</comment>
<keyword evidence="3" id="KW-0819">tRNA processing</keyword>
<organism evidence="7 8">
    <name type="scientific">Babesia microti (strain RI)</name>
    <dbReference type="NCBI Taxonomy" id="1133968"/>
    <lineage>
        <taxon>Eukaryota</taxon>
        <taxon>Sar</taxon>
        <taxon>Alveolata</taxon>
        <taxon>Apicomplexa</taxon>
        <taxon>Aconoidasida</taxon>
        <taxon>Piroplasmida</taxon>
        <taxon>Babesiidae</taxon>
        <taxon>Babesia</taxon>
    </lineage>
</organism>
<sequence length="115" mass="13194">MPDDGLAESTPAKLTSLTFELERHYKLTESYFTRLGYYITSGNLFGGDFLLYRATPDTCHAKYLVLVDNSYCWRDLISAARVANQNNKELLLVLHQSLLKDRENLIVYSINRALD</sequence>
<dbReference type="RefSeq" id="XP_012647860.1">
    <property type="nucleotide sequence ID" value="XM_012792406.1"/>
</dbReference>
<evidence type="ECO:0000256" key="1">
    <source>
        <dbReference type="ARBA" id="ARBA00008078"/>
    </source>
</evidence>
<dbReference type="SUPFAM" id="SSF53032">
    <property type="entry name" value="tRNA-intron endonuclease catalytic domain-like"/>
    <property type="match status" value="1"/>
</dbReference>
<dbReference type="EMBL" id="FO082872">
    <property type="protein sequence ID" value="CCF73251.1"/>
    <property type="molecule type" value="Genomic_DNA"/>
</dbReference>
<dbReference type="GO" id="GO:0000213">
    <property type="term" value="F:tRNA-intron lyase activity"/>
    <property type="evidence" value="ECO:0007669"/>
    <property type="project" value="UniProtKB-EC"/>
</dbReference>
<evidence type="ECO:0000256" key="2">
    <source>
        <dbReference type="ARBA" id="ARBA00012573"/>
    </source>
</evidence>
<evidence type="ECO:0000313" key="7">
    <source>
        <dbReference type="EMBL" id="CCF73251.1"/>
    </source>
</evidence>
<protein>
    <recommendedName>
        <fullName evidence="2">tRNA-intron lyase</fullName>
        <ecNumber evidence="2">4.6.1.16</ecNumber>
    </recommendedName>
</protein>
<dbReference type="CDD" id="cd22363">
    <property type="entry name" value="tRNA-intron_lyase_C"/>
    <property type="match status" value="1"/>
</dbReference>
<evidence type="ECO:0000313" key="8">
    <source>
        <dbReference type="Proteomes" id="UP000002899"/>
    </source>
</evidence>
<dbReference type="AlphaFoldDB" id="I7IG11"/>